<keyword evidence="4 5" id="KW-0472">Membrane</keyword>
<dbReference type="AlphaFoldDB" id="A0A2J6X4C6"/>
<dbReference type="GO" id="GO:1902600">
    <property type="term" value="P:proton transmembrane transport"/>
    <property type="evidence" value="ECO:0007669"/>
    <property type="project" value="InterPro"/>
</dbReference>
<dbReference type="Pfam" id="PF00999">
    <property type="entry name" value="Na_H_Exchanger"/>
    <property type="match status" value="1"/>
</dbReference>
<dbReference type="PANTHER" id="PTHR43021:SF2">
    <property type="entry name" value="CATION_H+ EXCHANGER DOMAIN-CONTAINING PROTEIN"/>
    <property type="match status" value="1"/>
</dbReference>
<feature type="transmembrane region" description="Helical" evidence="5">
    <location>
        <begin position="29"/>
        <end position="48"/>
    </location>
</feature>
<dbReference type="GO" id="GO:0016020">
    <property type="term" value="C:membrane"/>
    <property type="evidence" value="ECO:0007669"/>
    <property type="project" value="UniProtKB-SubCell"/>
</dbReference>
<comment type="caution">
    <text evidence="7">The sequence shown here is derived from an EMBL/GenBank/DDBJ whole genome shotgun (WGS) entry which is preliminary data.</text>
</comment>
<feature type="transmembrane region" description="Helical" evidence="5">
    <location>
        <begin position="361"/>
        <end position="381"/>
    </location>
</feature>
<evidence type="ECO:0000256" key="2">
    <source>
        <dbReference type="ARBA" id="ARBA00022692"/>
    </source>
</evidence>
<dbReference type="EMBL" id="PNIX01000336">
    <property type="protein sequence ID" value="PMP81220.1"/>
    <property type="molecule type" value="Genomic_DNA"/>
</dbReference>
<feature type="transmembrane region" description="Helical" evidence="5">
    <location>
        <begin position="276"/>
        <end position="294"/>
    </location>
</feature>
<name>A0A2J6X4C6_9BACT</name>
<gene>
    <name evidence="7" type="ORF">C0175_05830</name>
</gene>
<keyword evidence="2 5" id="KW-0812">Transmembrane</keyword>
<feature type="transmembrane region" description="Helical" evidence="5">
    <location>
        <begin position="154"/>
        <end position="181"/>
    </location>
</feature>
<evidence type="ECO:0000256" key="1">
    <source>
        <dbReference type="ARBA" id="ARBA00004141"/>
    </source>
</evidence>
<feature type="transmembrane region" description="Helical" evidence="5">
    <location>
        <begin position="120"/>
        <end position="142"/>
    </location>
</feature>
<dbReference type="InterPro" id="IPR038770">
    <property type="entry name" value="Na+/solute_symporter_sf"/>
</dbReference>
<feature type="transmembrane region" description="Helical" evidence="5">
    <location>
        <begin position="335"/>
        <end position="354"/>
    </location>
</feature>
<dbReference type="Gene3D" id="1.20.1530.20">
    <property type="match status" value="1"/>
</dbReference>
<sequence>MDILLNIGILAFIGIFAAFILRKFKIPDVLSYIIVGAILGESLLKFIPPSLEKWGDTITSIALGYIAFIIGETFRWKNLVEIGKNGIIVTVIQAVVTTVVVFFGFFALTSLKIIRVDYPMAVSLILAVTATATAPAATFMVLKQYGAKGPLTNYLLLAVTLDDAIGIIFFDISVVLVKAILQGGHVYISEALLVALKEISLSIIFGFVLGALLTFLLRFLKTKDELLILPLSFVLIGIGISRQFNLSPLLLSMVLGTTLVNFSNREREVFPTVTDWLPPLFLIFFILSGSTLDFRLIVKGSIIIIVYIILRTAGKVLGCQYGAKLANAPVNVQKYLGWAMLNQAGVAIGFAVFIKNLFPQLAYINTIVLAAIGVFGIMGPIGAKIAIFKAKEATIIEK</sequence>
<accession>A0A2J6X4C6</accession>
<evidence type="ECO:0000256" key="4">
    <source>
        <dbReference type="ARBA" id="ARBA00023136"/>
    </source>
</evidence>
<dbReference type="PANTHER" id="PTHR43021">
    <property type="entry name" value="NA(+)/H(+) ANTIPORTER-RELATED"/>
    <property type="match status" value="1"/>
</dbReference>
<proteinExistence type="predicted"/>
<dbReference type="Proteomes" id="UP000236910">
    <property type="component" value="Unassembled WGS sequence"/>
</dbReference>
<feature type="transmembrane region" description="Helical" evidence="5">
    <location>
        <begin position="226"/>
        <end position="244"/>
    </location>
</feature>
<dbReference type="GO" id="GO:0015297">
    <property type="term" value="F:antiporter activity"/>
    <property type="evidence" value="ECO:0007669"/>
    <property type="project" value="InterPro"/>
</dbReference>
<organism evidence="7 8">
    <name type="scientific">Caldisericum exile</name>
    <dbReference type="NCBI Taxonomy" id="693075"/>
    <lineage>
        <taxon>Bacteria</taxon>
        <taxon>Pseudomonadati</taxon>
        <taxon>Caldisericota/Cryosericota group</taxon>
        <taxon>Caldisericota</taxon>
        <taxon>Caldisericia</taxon>
        <taxon>Caldisericales</taxon>
        <taxon>Caldisericaceae</taxon>
        <taxon>Caldisericum</taxon>
    </lineage>
</organism>
<evidence type="ECO:0000313" key="8">
    <source>
        <dbReference type="Proteomes" id="UP000236910"/>
    </source>
</evidence>
<feature type="domain" description="Cation/H+ exchanger transmembrane" evidence="6">
    <location>
        <begin position="10"/>
        <end position="379"/>
    </location>
</feature>
<feature type="transmembrane region" description="Helical" evidence="5">
    <location>
        <begin position="6"/>
        <end position="22"/>
    </location>
</feature>
<reference evidence="7 8" key="1">
    <citation type="submission" date="2018-01" db="EMBL/GenBank/DDBJ databases">
        <title>Metagenomic assembled genomes from two thermal pools in the Uzon Caldera, Kamchatka, Russia.</title>
        <authorList>
            <person name="Wilkins L."/>
            <person name="Ettinger C."/>
        </authorList>
    </citation>
    <scope>NUCLEOTIDE SEQUENCE [LARGE SCALE GENOMIC DNA]</scope>
    <source>
        <strain evidence="7">ARK-10</strain>
    </source>
</reference>
<evidence type="ECO:0000256" key="5">
    <source>
        <dbReference type="SAM" id="Phobius"/>
    </source>
</evidence>
<feature type="transmembrane region" description="Helical" evidence="5">
    <location>
        <begin position="86"/>
        <end position="108"/>
    </location>
</feature>
<evidence type="ECO:0000259" key="6">
    <source>
        <dbReference type="Pfam" id="PF00999"/>
    </source>
</evidence>
<dbReference type="InterPro" id="IPR006153">
    <property type="entry name" value="Cation/H_exchanger_TM"/>
</dbReference>
<protein>
    <recommendedName>
        <fullName evidence="6">Cation/H+ exchanger transmembrane domain-containing protein</fullName>
    </recommendedName>
</protein>
<feature type="transmembrane region" description="Helical" evidence="5">
    <location>
        <begin position="54"/>
        <end position="74"/>
    </location>
</feature>
<evidence type="ECO:0000313" key="7">
    <source>
        <dbReference type="EMBL" id="PMP81220.1"/>
    </source>
</evidence>
<evidence type="ECO:0000256" key="3">
    <source>
        <dbReference type="ARBA" id="ARBA00022989"/>
    </source>
</evidence>
<feature type="transmembrane region" description="Helical" evidence="5">
    <location>
        <begin position="201"/>
        <end position="219"/>
    </location>
</feature>
<comment type="subcellular location">
    <subcellularLocation>
        <location evidence="1">Membrane</location>
        <topology evidence="1">Multi-pass membrane protein</topology>
    </subcellularLocation>
</comment>
<keyword evidence="3 5" id="KW-1133">Transmembrane helix</keyword>
<feature type="transmembrane region" description="Helical" evidence="5">
    <location>
        <begin position="301"/>
        <end position="323"/>
    </location>
</feature>